<gene>
    <name evidence="2" type="ORF">NMU02_05950</name>
</gene>
<dbReference type="EMBL" id="JANDHW010000004">
    <property type="protein sequence ID" value="MCP9611631.1"/>
    <property type="molecule type" value="Genomic_DNA"/>
</dbReference>
<dbReference type="PANTHER" id="PTHR30283:SF4">
    <property type="entry name" value="PEROXIDE STRESS RESISTANCE PROTEIN YAAA"/>
    <property type="match status" value="1"/>
</dbReference>
<dbReference type="InterPro" id="IPR005583">
    <property type="entry name" value="YaaA"/>
</dbReference>
<accession>A0ABT1MK71</accession>
<protein>
    <recommendedName>
        <fullName evidence="1">UPF0246 protein NMU02_05950</fullName>
    </recommendedName>
</protein>
<name>A0ABT1MK71_9BACT</name>
<organism evidence="2 3">
    <name type="scientific">Coprobacter tertius</name>
    <dbReference type="NCBI Taxonomy" id="2944915"/>
    <lineage>
        <taxon>Bacteria</taxon>
        <taxon>Pseudomonadati</taxon>
        <taxon>Bacteroidota</taxon>
        <taxon>Bacteroidia</taxon>
        <taxon>Bacteroidales</taxon>
        <taxon>Barnesiellaceae</taxon>
        <taxon>Coprobacter</taxon>
    </lineage>
</organism>
<comment type="caution">
    <text evidence="2">The sequence shown here is derived from an EMBL/GenBank/DDBJ whole genome shotgun (WGS) entry which is preliminary data.</text>
</comment>
<dbReference type="Proteomes" id="UP001205603">
    <property type="component" value="Unassembled WGS sequence"/>
</dbReference>
<dbReference type="PANTHER" id="PTHR30283">
    <property type="entry name" value="PEROXIDE STRESS RESPONSE PROTEIN YAAA"/>
    <property type="match status" value="1"/>
</dbReference>
<evidence type="ECO:0000256" key="1">
    <source>
        <dbReference type="HAMAP-Rule" id="MF_00652"/>
    </source>
</evidence>
<evidence type="ECO:0000313" key="3">
    <source>
        <dbReference type="Proteomes" id="UP001205603"/>
    </source>
</evidence>
<dbReference type="RefSeq" id="WP_255026509.1">
    <property type="nucleotide sequence ID" value="NZ_JANDHW010000004.1"/>
</dbReference>
<dbReference type="Pfam" id="PF03883">
    <property type="entry name" value="H2O2_YaaD"/>
    <property type="match status" value="1"/>
</dbReference>
<dbReference type="HAMAP" id="MF_00652">
    <property type="entry name" value="UPF0246"/>
    <property type="match status" value="1"/>
</dbReference>
<keyword evidence="3" id="KW-1185">Reference proteome</keyword>
<sequence length="254" mass="29632">MMLLLSCAKTMSRKSEIKPPFATEPTYAKEASYIIGRLLQYDAEELKKILKIPDRIAAENLLRYQDFHSTTTTSLQALLAYTGIVFKNISPEDFSQEDFEYAQNHLRITSFCYGLLRPMDLIKPYRLEGDVDLSESGTENMYAYWNKRLTEGFISEIKKTGGILFNLASNEMKYLFDWKRIESECHIITPQFKLIKNGKMKTIVIYTKMARGAMTRFILKNRIENPEILKTFTWEGFHFDPTLSDDKNYIFTLE</sequence>
<proteinExistence type="inferred from homology"/>
<evidence type="ECO:0000313" key="2">
    <source>
        <dbReference type="EMBL" id="MCP9611631.1"/>
    </source>
</evidence>
<comment type="similarity">
    <text evidence="1">Belongs to the UPF0246 family.</text>
</comment>
<reference evidence="2 3" key="1">
    <citation type="submission" date="2022-07" db="EMBL/GenBank/DDBJ databases">
        <title>Fecal culturing of patients with breast cancer.</title>
        <authorList>
            <person name="Teng N.M.Y."/>
            <person name="Kiu R."/>
            <person name="Evans R."/>
            <person name="Baker D.J."/>
            <person name="Zenner C."/>
            <person name="Robinson S.D."/>
            <person name="Hall L.J."/>
        </authorList>
    </citation>
    <scope>NUCLEOTIDE SEQUENCE [LARGE SCALE GENOMIC DNA]</scope>
    <source>
        <strain evidence="2 3">LH1063</strain>
    </source>
</reference>